<name>A0A8H7J234_9PLEO</name>
<reference evidence="1" key="2">
    <citation type="submission" date="2020-09" db="EMBL/GenBank/DDBJ databases">
        <title>Reference genome assembly for Australian Ascochyta lentis isolate Al4.</title>
        <authorList>
            <person name="Lee R.C."/>
            <person name="Farfan-Caceres L.M."/>
            <person name="Debler J.W."/>
            <person name="Williams A.H."/>
            <person name="Henares B.M."/>
        </authorList>
    </citation>
    <scope>NUCLEOTIDE SEQUENCE</scope>
    <source>
        <strain evidence="1">Al4</strain>
    </source>
</reference>
<organism evidence="1 2">
    <name type="scientific">Ascochyta lentis</name>
    <dbReference type="NCBI Taxonomy" id="205686"/>
    <lineage>
        <taxon>Eukaryota</taxon>
        <taxon>Fungi</taxon>
        <taxon>Dikarya</taxon>
        <taxon>Ascomycota</taxon>
        <taxon>Pezizomycotina</taxon>
        <taxon>Dothideomycetes</taxon>
        <taxon>Pleosporomycetidae</taxon>
        <taxon>Pleosporales</taxon>
        <taxon>Pleosporineae</taxon>
        <taxon>Didymellaceae</taxon>
        <taxon>Ascochyta</taxon>
    </lineage>
</organism>
<comment type="caution">
    <text evidence="1">The sequence shown here is derived from an EMBL/GenBank/DDBJ whole genome shotgun (WGS) entry which is preliminary data.</text>
</comment>
<sequence length="100" mass="11343">MKATQKSSVENYAKKIWTVKTDAEKKLIPKTRKKSTGRKASFTIRELRVDARGLELNKKDKEAANLRKKAGAEKRVWEEQHTKIVTAPIANGPSQRQAEP</sequence>
<dbReference type="EMBL" id="RZGK01000012">
    <property type="protein sequence ID" value="KAF9694842.1"/>
    <property type="molecule type" value="Genomic_DNA"/>
</dbReference>
<reference evidence="1" key="1">
    <citation type="submission" date="2018-12" db="EMBL/GenBank/DDBJ databases">
        <authorList>
            <person name="Syme R.A."/>
            <person name="Farfan-Caceres L."/>
            <person name="Lichtenzveig J."/>
        </authorList>
    </citation>
    <scope>NUCLEOTIDE SEQUENCE</scope>
    <source>
        <strain evidence="1">Al4</strain>
    </source>
</reference>
<dbReference type="AlphaFoldDB" id="A0A8H7J234"/>
<protein>
    <submittedName>
        <fullName evidence="1">Uncharacterized protein</fullName>
    </submittedName>
</protein>
<accession>A0A8H7J234</accession>
<proteinExistence type="predicted"/>
<evidence type="ECO:0000313" key="2">
    <source>
        <dbReference type="Proteomes" id="UP000651452"/>
    </source>
</evidence>
<keyword evidence="2" id="KW-1185">Reference proteome</keyword>
<evidence type="ECO:0000313" key="1">
    <source>
        <dbReference type="EMBL" id="KAF9694842.1"/>
    </source>
</evidence>
<dbReference type="OrthoDB" id="10388897at2759"/>
<gene>
    <name evidence="1" type="ORF">EKO04_006956</name>
</gene>
<dbReference type="Proteomes" id="UP000651452">
    <property type="component" value="Unassembled WGS sequence"/>
</dbReference>